<sequence length="66" mass="6831">MFGEVPSWFVGVGTVGVVVGVLLAIAAVWLRHRLAIGVVLLGLMCSAAMVLLALLAYPPGGIETVR</sequence>
<organism evidence="2 3">
    <name type="scientific">Mycobacteroides salmoniphilum</name>
    <dbReference type="NCBI Taxonomy" id="404941"/>
    <lineage>
        <taxon>Bacteria</taxon>
        <taxon>Bacillati</taxon>
        <taxon>Actinomycetota</taxon>
        <taxon>Actinomycetes</taxon>
        <taxon>Mycobacteriales</taxon>
        <taxon>Mycobacteriaceae</taxon>
        <taxon>Mycobacteroides</taxon>
    </lineage>
</organism>
<proteinExistence type="predicted"/>
<keyword evidence="1" id="KW-0812">Transmembrane</keyword>
<feature type="transmembrane region" description="Helical" evidence="1">
    <location>
        <begin position="37"/>
        <end position="57"/>
    </location>
</feature>
<gene>
    <name evidence="2" type="ORF">CCUG60884_00267</name>
</gene>
<evidence type="ECO:0000313" key="2">
    <source>
        <dbReference type="EMBL" id="TEA09098.1"/>
    </source>
</evidence>
<evidence type="ECO:0000313" key="3">
    <source>
        <dbReference type="Proteomes" id="UP000294604"/>
    </source>
</evidence>
<keyword evidence="1" id="KW-0472">Membrane</keyword>
<dbReference type="Proteomes" id="UP000294604">
    <property type="component" value="Unassembled WGS sequence"/>
</dbReference>
<dbReference type="EMBL" id="PECL01000003">
    <property type="protein sequence ID" value="TEA09098.1"/>
    <property type="molecule type" value="Genomic_DNA"/>
</dbReference>
<keyword evidence="1" id="KW-1133">Transmembrane helix</keyword>
<comment type="caution">
    <text evidence="2">The sequence shown here is derived from an EMBL/GenBank/DDBJ whole genome shotgun (WGS) entry which is preliminary data.</text>
</comment>
<dbReference type="AlphaFoldDB" id="A0A4R8T0V5"/>
<evidence type="ECO:0000256" key="1">
    <source>
        <dbReference type="SAM" id="Phobius"/>
    </source>
</evidence>
<feature type="transmembrane region" description="Helical" evidence="1">
    <location>
        <begin position="6"/>
        <end position="30"/>
    </location>
</feature>
<name>A0A4R8T0V5_9MYCO</name>
<accession>A0A4R8T0V5</accession>
<protein>
    <submittedName>
        <fullName evidence="2">Uncharacterized protein</fullName>
    </submittedName>
</protein>
<reference evidence="2 3" key="1">
    <citation type="journal article" date="2019" name="Sci. Rep.">
        <title>Extended insight into the Mycobacterium chelonae-abscessus complex through whole genome sequencing of Mycobacterium salmoniphilum outbreak and Mycobacterium salmoniphilum-like strains.</title>
        <authorList>
            <person name="Behra P.R.K."/>
            <person name="Das S."/>
            <person name="Pettersson B.M.F."/>
            <person name="Shirreff L."/>
            <person name="DuCote T."/>
            <person name="Jacobsson K.G."/>
            <person name="Ennis D.G."/>
            <person name="Kirsebom L.A."/>
        </authorList>
    </citation>
    <scope>NUCLEOTIDE SEQUENCE [LARGE SCALE GENOMIC DNA]</scope>
    <source>
        <strain evidence="2 3">CCUG 60884</strain>
    </source>
</reference>